<dbReference type="EMBL" id="JABFUD020000007">
    <property type="protein sequence ID" value="KAI5077375.1"/>
    <property type="molecule type" value="Genomic_DNA"/>
</dbReference>
<dbReference type="OrthoDB" id="1937973at2759"/>
<dbReference type="Proteomes" id="UP000886520">
    <property type="component" value="Chromosome 7"/>
</dbReference>
<gene>
    <name evidence="2" type="ORF">GOP47_0007199</name>
</gene>
<evidence type="ECO:0000313" key="3">
    <source>
        <dbReference type="Proteomes" id="UP000886520"/>
    </source>
</evidence>
<reference evidence="2" key="1">
    <citation type="submission" date="2021-01" db="EMBL/GenBank/DDBJ databases">
        <title>Adiantum capillus-veneris genome.</title>
        <authorList>
            <person name="Fang Y."/>
            <person name="Liao Q."/>
        </authorList>
    </citation>
    <scope>NUCLEOTIDE SEQUENCE</scope>
    <source>
        <strain evidence="2">H3</strain>
        <tissue evidence="2">Leaf</tissue>
    </source>
</reference>
<protein>
    <submittedName>
        <fullName evidence="2">Uncharacterized protein</fullName>
    </submittedName>
</protein>
<dbReference type="AlphaFoldDB" id="A0A9D4V0V5"/>
<organism evidence="2 3">
    <name type="scientific">Adiantum capillus-veneris</name>
    <name type="common">Maidenhair fern</name>
    <dbReference type="NCBI Taxonomy" id="13818"/>
    <lineage>
        <taxon>Eukaryota</taxon>
        <taxon>Viridiplantae</taxon>
        <taxon>Streptophyta</taxon>
        <taxon>Embryophyta</taxon>
        <taxon>Tracheophyta</taxon>
        <taxon>Polypodiopsida</taxon>
        <taxon>Polypodiidae</taxon>
        <taxon>Polypodiales</taxon>
        <taxon>Pteridineae</taxon>
        <taxon>Pteridaceae</taxon>
        <taxon>Vittarioideae</taxon>
        <taxon>Adiantum</taxon>
    </lineage>
</organism>
<sequence>MKQGREHCLQEKKPSKAAEKHEAGRDHRSREKKPKQVIVAAMAAVAANMTSARMYAEGLASTSCPVAVFARGASGVSPRSWVQTSRRSLRVVCHSDPAGGCCGGSGSGSSSSSESGSSCSSHGKNSLSNLGKEFEHLVATNTLLEFEKEYVAAPMEGKITRDIMETVMHAGPDENTSGKETFLDINEILRDATNMSEGDFIFSENPDFVIV</sequence>
<evidence type="ECO:0000256" key="1">
    <source>
        <dbReference type="SAM" id="MobiDB-lite"/>
    </source>
</evidence>
<feature type="compositionally biased region" description="Basic and acidic residues" evidence="1">
    <location>
        <begin position="1"/>
        <end position="29"/>
    </location>
</feature>
<proteinExistence type="predicted"/>
<keyword evidence="3" id="KW-1185">Reference proteome</keyword>
<feature type="region of interest" description="Disordered" evidence="1">
    <location>
        <begin position="1"/>
        <end position="35"/>
    </location>
</feature>
<evidence type="ECO:0000313" key="2">
    <source>
        <dbReference type="EMBL" id="KAI5077375.1"/>
    </source>
</evidence>
<feature type="region of interest" description="Disordered" evidence="1">
    <location>
        <begin position="101"/>
        <end position="124"/>
    </location>
</feature>
<name>A0A9D4V0V5_ADICA</name>
<comment type="caution">
    <text evidence="2">The sequence shown here is derived from an EMBL/GenBank/DDBJ whole genome shotgun (WGS) entry which is preliminary data.</text>
</comment>
<feature type="compositionally biased region" description="Low complexity" evidence="1">
    <location>
        <begin position="108"/>
        <end position="121"/>
    </location>
</feature>
<accession>A0A9D4V0V5</accession>